<name>A0A177T0G1_9BASI</name>
<comment type="caution">
    <text evidence="1">The sequence shown here is derived from an EMBL/GenBank/DDBJ whole genome shotgun (WGS) entry which is preliminary data.</text>
</comment>
<dbReference type="Proteomes" id="UP000077521">
    <property type="component" value="Unassembled WGS sequence"/>
</dbReference>
<reference evidence="1" key="1">
    <citation type="submission" date="2016-04" db="EMBL/GenBank/DDBJ databases">
        <authorList>
            <person name="Nguyen H.D."/>
            <person name="Samba Siva P."/>
            <person name="Cullis J."/>
            <person name="Levesque C.A."/>
            <person name="Hambleton S."/>
        </authorList>
    </citation>
    <scope>NUCLEOTIDE SEQUENCE</scope>
    <source>
        <strain evidence="1">DAOMC 236416</strain>
    </source>
</reference>
<protein>
    <submittedName>
        <fullName evidence="1">Uncharacterized protein</fullName>
    </submittedName>
</protein>
<dbReference type="AlphaFoldDB" id="A0A177T0G1"/>
<dbReference type="EMBL" id="LWDF02001790">
    <property type="protein sequence ID" value="KAE8237437.1"/>
    <property type="molecule type" value="Genomic_DNA"/>
</dbReference>
<evidence type="ECO:0000313" key="1">
    <source>
        <dbReference type="EMBL" id="KAE8237437.1"/>
    </source>
</evidence>
<accession>A0A177T0G1</accession>
<evidence type="ECO:0000313" key="2">
    <source>
        <dbReference type="Proteomes" id="UP000077521"/>
    </source>
</evidence>
<sequence length="123" mass="13832">MTPFDAVFIDSPRLIDALLRGGGHESIGDWAERFRVARARLLEAQTRIKAERAHQKRQHDSRHAPLPTLVPGRLVWIRLRDRPVKAAASGKTAPLKLGPFPVRKFLSPHPVLVDVPTELNIEI</sequence>
<keyword evidence="2" id="KW-1185">Reference proteome</keyword>
<proteinExistence type="predicted"/>
<gene>
    <name evidence="1" type="ORF">A4X13_0g8788</name>
</gene>
<organism evidence="1 2">
    <name type="scientific">Tilletia indica</name>
    <dbReference type="NCBI Taxonomy" id="43049"/>
    <lineage>
        <taxon>Eukaryota</taxon>
        <taxon>Fungi</taxon>
        <taxon>Dikarya</taxon>
        <taxon>Basidiomycota</taxon>
        <taxon>Ustilaginomycotina</taxon>
        <taxon>Exobasidiomycetes</taxon>
        <taxon>Tilletiales</taxon>
        <taxon>Tilletiaceae</taxon>
        <taxon>Tilletia</taxon>
    </lineage>
</organism>
<reference evidence="1" key="2">
    <citation type="journal article" date="2019" name="IMA Fungus">
        <title>Genome sequencing and comparison of five Tilletia species to identify candidate genes for the detection of regulated species infecting wheat.</title>
        <authorList>
            <person name="Nguyen H.D.T."/>
            <person name="Sultana T."/>
            <person name="Kesanakurti P."/>
            <person name="Hambleton S."/>
        </authorList>
    </citation>
    <scope>NUCLEOTIDE SEQUENCE</scope>
    <source>
        <strain evidence="1">DAOMC 236416</strain>
    </source>
</reference>